<dbReference type="GO" id="GO:0031992">
    <property type="term" value="F:energy transducer activity"/>
    <property type="evidence" value="ECO:0007669"/>
    <property type="project" value="TreeGrafter"/>
</dbReference>
<gene>
    <name evidence="12" type="ORF">OB69_13860</name>
</gene>
<keyword evidence="9 10" id="KW-0472">Membrane</keyword>
<dbReference type="Pfam" id="PF03544">
    <property type="entry name" value="TonB_C"/>
    <property type="match status" value="1"/>
</dbReference>
<keyword evidence="6 10" id="KW-0812">Transmembrane</keyword>
<dbReference type="OrthoDB" id="1522859at2"/>
<dbReference type="EMBL" id="JSVA01000016">
    <property type="protein sequence ID" value="KOF02107.1"/>
    <property type="molecule type" value="Genomic_DNA"/>
</dbReference>
<keyword evidence="5" id="KW-0997">Cell inner membrane</keyword>
<dbReference type="Pfam" id="PF05569">
    <property type="entry name" value="Peptidase_M56"/>
    <property type="match status" value="1"/>
</dbReference>
<dbReference type="PROSITE" id="PS52015">
    <property type="entry name" value="TONB_CTD"/>
    <property type="match status" value="1"/>
</dbReference>
<feature type="transmembrane region" description="Helical" evidence="10">
    <location>
        <begin position="16"/>
        <end position="37"/>
    </location>
</feature>
<name>A0A0L8AIQ3_9BACT</name>
<dbReference type="AlphaFoldDB" id="A0A0L8AIQ3"/>
<dbReference type="Proteomes" id="UP000036908">
    <property type="component" value="Unassembled WGS sequence"/>
</dbReference>
<dbReference type="CDD" id="cd07341">
    <property type="entry name" value="M56_BlaR1_MecR1_like"/>
    <property type="match status" value="1"/>
</dbReference>
<evidence type="ECO:0000256" key="8">
    <source>
        <dbReference type="ARBA" id="ARBA00022989"/>
    </source>
</evidence>
<dbReference type="Gene3D" id="3.30.1150.10">
    <property type="match status" value="1"/>
</dbReference>
<evidence type="ECO:0000256" key="10">
    <source>
        <dbReference type="SAM" id="Phobius"/>
    </source>
</evidence>
<dbReference type="GO" id="GO:0015031">
    <property type="term" value="P:protein transport"/>
    <property type="evidence" value="ECO:0007669"/>
    <property type="project" value="UniProtKB-KW"/>
</dbReference>
<dbReference type="NCBIfam" id="TIGR01352">
    <property type="entry name" value="tonB_Cterm"/>
    <property type="match status" value="1"/>
</dbReference>
<protein>
    <recommendedName>
        <fullName evidence="11">TonB C-terminal domain-containing protein</fullName>
    </recommendedName>
</protein>
<evidence type="ECO:0000256" key="7">
    <source>
        <dbReference type="ARBA" id="ARBA00022927"/>
    </source>
</evidence>
<reference evidence="13" key="1">
    <citation type="submission" date="2014-11" db="EMBL/GenBank/DDBJ databases">
        <title>Genome sequencing of Roseivirga sp. D-25.</title>
        <authorList>
            <person name="Selvaratnam C."/>
            <person name="Thevarajoo S."/>
            <person name="Goh K.M."/>
            <person name="Eee R."/>
            <person name="Chan K.-G."/>
            <person name="Chong C.S."/>
        </authorList>
    </citation>
    <scope>NUCLEOTIDE SEQUENCE [LARGE SCALE GENOMIC DNA]</scope>
    <source>
        <strain evidence="13">D-25</strain>
    </source>
</reference>
<organism evidence="12 13">
    <name type="scientific">Roseivirga seohaensis subsp. aquiponti</name>
    <dbReference type="NCBI Taxonomy" id="1566026"/>
    <lineage>
        <taxon>Bacteria</taxon>
        <taxon>Pseudomonadati</taxon>
        <taxon>Bacteroidota</taxon>
        <taxon>Cytophagia</taxon>
        <taxon>Cytophagales</taxon>
        <taxon>Roseivirgaceae</taxon>
        <taxon>Roseivirga</taxon>
    </lineage>
</organism>
<keyword evidence="4" id="KW-1003">Cell membrane</keyword>
<evidence type="ECO:0000313" key="12">
    <source>
        <dbReference type="EMBL" id="KOF02107.1"/>
    </source>
</evidence>
<feature type="domain" description="TonB C-terminal" evidence="11">
    <location>
        <begin position="342"/>
        <end position="432"/>
    </location>
</feature>
<evidence type="ECO:0000256" key="1">
    <source>
        <dbReference type="ARBA" id="ARBA00004383"/>
    </source>
</evidence>
<dbReference type="PANTHER" id="PTHR33446:SF2">
    <property type="entry name" value="PROTEIN TONB"/>
    <property type="match status" value="1"/>
</dbReference>
<comment type="similarity">
    <text evidence="2">Belongs to the TonB family.</text>
</comment>
<keyword evidence="7" id="KW-0653">Protein transport</keyword>
<feature type="transmembrane region" description="Helical" evidence="10">
    <location>
        <begin position="49"/>
        <end position="68"/>
    </location>
</feature>
<dbReference type="GO" id="GO:0055085">
    <property type="term" value="P:transmembrane transport"/>
    <property type="evidence" value="ECO:0007669"/>
    <property type="project" value="InterPro"/>
</dbReference>
<dbReference type="InterPro" id="IPR006260">
    <property type="entry name" value="TonB/TolA_C"/>
</dbReference>
<dbReference type="GO" id="GO:0098797">
    <property type="term" value="C:plasma membrane protein complex"/>
    <property type="evidence" value="ECO:0007669"/>
    <property type="project" value="TreeGrafter"/>
</dbReference>
<accession>A0A0L8AIQ3</accession>
<feature type="transmembrane region" description="Helical" evidence="10">
    <location>
        <begin position="291"/>
        <end position="308"/>
    </location>
</feature>
<evidence type="ECO:0000256" key="3">
    <source>
        <dbReference type="ARBA" id="ARBA00022448"/>
    </source>
</evidence>
<dbReference type="PATRIC" id="fig|1566026.4.peg.1081"/>
<comment type="caution">
    <text evidence="12">The sequence shown here is derived from an EMBL/GenBank/DDBJ whole genome shotgun (WGS) entry which is preliminary data.</text>
</comment>
<dbReference type="InterPro" id="IPR037682">
    <property type="entry name" value="TonB_C"/>
</dbReference>
<dbReference type="InterPro" id="IPR051045">
    <property type="entry name" value="TonB-dependent_transducer"/>
</dbReference>
<evidence type="ECO:0000256" key="9">
    <source>
        <dbReference type="ARBA" id="ARBA00023136"/>
    </source>
</evidence>
<proteinExistence type="inferred from homology"/>
<evidence type="ECO:0000256" key="4">
    <source>
        <dbReference type="ARBA" id="ARBA00022475"/>
    </source>
</evidence>
<feature type="transmembrane region" description="Helical" evidence="10">
    <location>
        <begin position="114"/>
        <end position="135"/>
    </location>
</feature>
<comment type="subcellular location">
    <subcellularLocation>
        <location evidence="1">Cell inner membrane</location>
        <topology evidence="1">Single-pass membrane protein</topology>
        <orientation evidence="1">Periplasmic side</orientation>
    </subcellularLocation>
</comment>
<dbReference type="InterPro" id="IPR008756">
    <property type="entry name" value="Peptidase_M56"/>
</dbReference>
<keyword evidence="13" id="KW-1185">Reference proteome</keyword>
<evidence type="ECO:0000256" key="6">
    <source>
        <dbReference type="ARBA" id="ARBA00022692"/>
    </source>
</evidence>
<sequence length="432" mass="50065">MSKHPALVLLDSLNNALLYALETATCLAVFYLLYHFVLRKESSFQYNRFYLLAAILISLSFPLLKVGYNPENTPSVLNSLHNVSNEVSKEPIIEPKGFYSVTVTANSEKPFLRWWEAVILAYMIGMIALALRLFIQMRSFREFLWYKRHNTRFKDGYFMVKTEGSMPTFAFFKYLMWDDSQNLSEAEQKQILDHEKVHIKQRHSYDIMLMEVLKVFFWFNPFIYLYRNLIEEIHEYEADRTAVKANGQVAYTRLLVKLVFQKMGIPQGSFFAKSKTLKRVNMITTQRKINWFKLLIPIPVVALLFFIFSCEADLKTESVTISESAYVYASFGEKDLKPTPKNGFNDWKDYLLENIKYPQTKPLGRLEGEVSVSFIVNELGEIKDVKLEEGIGRDFDNQVLNAIKKSPKWSPGVKGGFAIPTKIEIPVTFKAS</sequence>
<evidence type="ECO:0000313" key="13">
    <source>
        <dbReference type="Proteomes" id="UP000036908"/>
    </source>
</evidence>
<evidence type="ECO:0000259" key="11">
    <source>
        <dbReference type="PROSITE" id="PS52015"/>
    </source>
</evidence>
<evidence type="ECO:0000256" key="5">
    <source>
        <dbReference type="ARBA" id="ARBA00022519"/>
    </source>
</evidence>
<dbReference type="SUPFAM" id="SSF74653">
    <property type="entry name" value="TolA/TonB C-terminal domain"/>
    <property type="match status" value="1"/>
</dbReference>
<keyword evidence="3" id="KW-0813">Transport</keyword>
<dbReference type="PANTHER" id="PTHR33446">
    <property type="entry name" value="PROTEIN TONB-RELATED"/>
    <property type="match status" value="1"/>
</dbReference>
<dbReference type="RefSeq" id="WP_053224334.1">
    <property type="nucleotide sequence ID" value="NZ_JSVA01000016.1"/>
</dbReference>
<evidence type="ECO:0000256" key="2">
    <source>
        <dbReference type="ARBA" id="ARBA00006555"/>
    </source>
</evidence>
<keyword evidence="8 10" id="KW-1133">Transmembrane helix</keyword>